<dbReference type="Proteomes" id="UP000325577">
    <property type="component" value="Linkage Group LG6"/>
</dbReference>
<dbReference type="AlphaFoldDB" id="A0A5J4ZSI1"/>
<reference evidence="1 2" key="1">
    <citation type="submission" date="2019-09" db="EMBL/GenBank/DDBJ databases">
        <title>A chromosome-level genome assembly of the Chinese tupelo Nyssa sinensis.</title>
        <authorList>
            <person name="Yang X."/>
            <person name="Kang M."/>
            <person name="Yang Y."/>
            <person name="Xiong H."/>
            <person name="Wang M."/>
            <person name="Zhang Z."/>
            <person name="Wang Z."/>
            <person name="Wu H."/>
            <person name="Ma T."/>
            <person name="Liu J."/>
            <person name="Xi Z."/>
        </authorList>
    </citation>
    <scope>NUCLEOTIDE SEQUENCE [LARGE SCALE GENOMIC DNA]</scope>
    <source>
        <strain evidence="1">J267</strain>
        <tissue evidence="1">Leaf</tissue>
    </source>
</reference>
<name>A0A5J4ZSI1_9ASTE</name>
<proteinExistence type="predicted"/>
<gene>
    <name evidence="1" type="ORF">F0562_014295</name>
</gene>
<dbReference type="EMBL" id="CM018049">
    <property type="protein sequence ID" value="KAA8520031.1"/>
    <property type="molecule type" value="Genomic_DNA"/>
</dbReference>
<accession>A0A5J4ZSI1</accession>
<keyword evidence="2" id="KW-1185">Reference proteome</keyword>
<protein>
    <submittedName>
        <fullName evidence="1">Uncharacterized protein</fullName>
    </submittedName>
</protein>
<sequence>MKLGFGFSMPLGLKLNAPRHFQVKASQPFQVKIHIDDVLGIRRIGHTKNLGTSAPTHCLAYFWLTP</sequence>
<evidence type="ECO:0000313" key="1">
    <source>
        <dbReference type="EMBL" id="KAA8520031.1"/>
    </source>
</evidence>
<organism evidence="1 2">
    <name type="scientific">Nyssa sinensis</name>
    <dbReference type="NCBI Taxonomy" id="561372"/>
    <lineage>
        <taxon>Eukaryota</taxon>
        <taxon>Viridiplantae</taxon>
        <taxon>Streptophyta</taxon>
        <taxon>Embryophyta</taxon>
        <taxon>Tracheophyta</taxon>
        <taxon>Spermatophyta</taxon>
        <taxon>Magnoliopsida</taxon>
        <taxon>eudicotyledons</taxon>
        <taxon>Gunneridae</taxon>
        <taxon>Pentapetalae</taxon>
        <taxon>asterids</taxon>
        <taxon>Cornales</taxon>
        <taxon>Nyssaceae</taxon>
        <taxon>Nyssa</taxon>
    </lineage>
</organism>
<evidence type="ECO:0000313" key="2">
    <source>
        <dbReference type="Proteomes" id="UP000325577"/>
    </source>
</evidence>